<dbReference type="OrthoDB" id="3501153at2759"/>
<dbReference type="AlphaFoldDB" id="A0A9P7YVA6"/>
<name>A0A9P7YVA6_9HELO</name>
<dbReference type="Proteomes" id="UP000887226">
    <property type="component" value="Unassembled WGS sequence"/>
</dbReference>
<evidence type="ECO:0000313" key="2">
    <source>
        <dbReference type="Proteomes" id="UP000887226"/>
    </source>
</evidence>
<sequence>MNHKRLSCNCGESVAEAKTMGCKYDSIMAAWLPPYCRDDDLTAEFEHAGFGLNGEWDYFSDIDKTRKMTLEEVSMLADTGGVFFVTTPVRRLEPTRLARMATNDCISHLRAGFSFYGNKRLLSITWLESRPL</sequence>
<dbReference type="InterPro" id="IPR018247">
    <property type="entry name" value="EF_Hand_1_Ca_BS"/>
</dbReference>
<accession>A0A9P7YVA6</accession>
<dbReference type="InterPro" id="IPR053008">
    <property type="entry name" value="Phomopsin_biosynth_assoc"/>
</dbReference>
<reference evidence="1" key="1">
    <citation type="journal article" date="2021" name="IMA Fungus">
        <title>Genomic characterization of three marine fungi, including Emericellopsis atlantica sp. nov. with signatures of a generalist lifestyle and marine biomass degradation.</title>
        <authorList>
            <person name="Hagestad O.C."/>
            <person name="Hou L."/>
            <person name="Andersen J.H."/>
            <person name="Hansen E.H."/>
            <person name="Altermark B."/>
            <person name="Li C."/>
            <person name="Kuhnert E."/>
            <person name="Cox R.J."/>
            <person name="Crous P.W."/>
            <person name="Spatafora J.W."/>
            <person name="Lail K."/>
            <person name="Amirebrahimi M."/>
            <person name="Lipzen A."/>
            <person name="Pangilinan J."/>
            <person name="Andreopoulos W."/>
            <person name="Hayes R.D."/>
            <person name="Ng V."/>
            <person name="Grigoriev I.V."/>
            <person name="Jackson S.A."/>
            <person name="Sutton T.D.S."/>
            <person name="Dobson A.D.W."/>
            <person name="Rama T."/>
        </authorList>
    </citation>
    <scope>NUCLEOTIDE SEQUENCE</scope>
    <source>
        <strain evidence="1">TRa3180A</strain>
    </source>
</reference>
<dbReference type="PANTHER" id="PTHR35896">
    <property type="entry name" value="IG-LIKE DOMAIN-CONTAINING PROTEIN"/>
    <property type="match status" value="1"/>
</dbReference>
<gene>
    <name evidence="1" type="ORF">BJ878DRAFT_430339</name>
</gene>
<dbReference type="PANTHER" id="PTHR35896:SF3">
    <property type="entry name" value="MAJOR FACILITATOR SUPERFAMILY TRANSPORTER"/>
    <property type="match status" value="1"/>
</dbReference>
<dbReference type="PROSITE" id="PS00018">
    <property type="entry name" value="EF_HAND_1"/>
    <property type="match status" value="1"/>
</dbReference>
<proteinExistence type="predicted"/>
<keyword evidence="2" id="KW-1185">Reference proteome</keyword>
<organism evidence="1 2">
    <name type="scientific">Calycina marina</name>
    <dbReference type="NCBI Taxonomy" id="1763456"/>
    <lineage>
        <taxon>Eukaryota</taxon>
        <taxon>Fungi</taxon>
        <taxon>Dikarya</taxon>
        <taxon>Ascomycota</taxon>
        <taxon>Pezizomycotina</taxon>
        <taxon>Leotiomycetes</taxon>
        <taxon>Helotiales</taxon>
        <taxon>Pezizellaceae</taxon>
        <taxon>Calycina</taxon>
    </lineage>
</organism>
<dbReference type="EMBL" id="MU254454">
    <property type="protein sequence ID" value="KAG9240415.1"/>
    <property type="molecule type" value="Genomic_DNA"/>
</dbReference>
<evidence type="ECO:0000313" key="1">
    <source>
        <dbReference type="EMBL" id="KAG9240415.1"/>
    </source>
</evidence>
<protein>
    <submittedName>
        <fullName evidence="1">Uncharacterized protein</fullName>
    </submittedName>
</protein>
<comment type="caution">
    <text evidence="1">The sequence shown here is derived from an EMBL/GenBank/DDBJ whole genome shotgun (WGS) entry which is preliminary data.</text>
</comment>